<dbReference type="Gene3D" id="3.40.50.300">
    <property type="entry name" value="P-loop containing nucleotide triphosphate hydrolases"/>
    <property type="match status" value="1"/>
</dbReference>
<dbReference type="InterPro" id="IPR045006">
    <property type="entry name" value="CHLI-like"/>
</dbReference>
<dbReference type="PRINTS" id="PR01657">
    <property type="entry name" value="MCMFAMILY"/>
</dbReference>
<dbReference type="Pfam" id="PF13541">
    <property type="entry name" value="ChlI"/>
    <property type="match status" value="1"/>
</dbReference>
<dbReference type="InterPro" id="IPR004482">
    <property type="entry name" value="Mg_chelat-rel"/>
</dbReference>
<evidence type="ECO:0000259" key="4">
    <source>
        <dbReference type="PROSITE" id="PS50051"/>
    </source>
</evidence>
<dbReference type="GO" id="GO:0005524">
    <property type="term" value="F:ATP binding"/>
    <property type="evidence" value="ECO:0007669"/>
    <property type="project" value="UniProtKB-KW"/>
</dbReference>
<dbReference type="SUPFAM" id="SSF54211">
    <property type="entry name" value="Ribosomal protein S5 domain 2-like"/>
    <property type="match status" value="1"/>
</dbReference>
<dbReference type="InterPro" id="IPR003593">
    <property type="entry name" value="AAA+_ATPase"/>
</dbReference>
<evidence type="ECO:0000256" key="3">
    <source>
        <dbReference type="ARBA" id="ARBA00022840"/>
    </source>
</evidence>
<dbReference type="EMBL" id="CZRL01000086">
    <property type="protein sequence ID" value="CUS52743.1"/>
    <property type="molecule type" value="Genomic_DNA"/>
</dbReference>
<dbReference type="PROSITE" id="PS50051">
    <property type="entry name" value="MCM_2"/>
    <property type="match status" value="1"/>
</dbReference>
<dbReference type="InterPro" id="IPR020568">
    <property type="entry name" value="Ribosomal_Su5_D2-typ_SF"/>
</dbReference>
<dbReference type="InterPro" id="IPR025158">
    <property type="entry name" value="Mg_chelat-rel_C"/>
</dbReference>
<comment type="similarity">
    <text evidence="1">Belongs to the Mg-chelatase subunits D/I family. ComM subfamily.</text>
</comment>
<dbReference type="Pfam" id="PF01078">
    <property type="entry name" value="Mg_chelatase"/>
    <property type="match status" value="1"/>
</dbReference>
<dbReference type="GO" id="GO:0003677">
    <property type="term" value="F:DNA binding"/>
    <property type="evidence" value="ECO:0007669"/>
    <property type="project" value="InterPro"/>
</dbReference>
<feature type="domain" description="MCM C-terminal AAA(+) ATPase" evidence="4">
    <location>
        <begin position="289"/>
        <end position="384"/>
    </location>
</feature>
<dbReference type="Gene3D" id="3.30.230.10">
    <property type="match status" value="1"/>
</dbReference>
<dbReference type="NCBIfam" id="TIGR00368">
    <property type="entry name" value="YifB family Mg chelatase-like AAA ATPase"/>
    <property type="match status" value="1"/>
</dbReference>
<dbReference type="PANTHER" id="PTHR32039">
    <property type="entry name" value="MAGNESIUM-CHELATASE SUBUNIT CHLI"/>
    <property type="match status" value="1"/>
</dbReference>
<dbReference type="Pfam" id="PF13335">
    <property type="entry name" value="Mg_chelatase_C"/>
    <property type="match status" value="1"/>
</dbReference>
<dbReference type="InterPro" id="IPR000523">
    <property type="entry name" value="Mg_chelatse_chII-like_cat_dom"/>
</dbReference>
<dbReference type="PANTHER" id="PTHR32039:SF7">
    <property type="entry name" value="COMPETENCE PROTEIN COMM"/>
    <property type="match status" value="1"/>
</dbReference>
<dbReference type="SMART" id="SM00382">
    <property type="entry name" value="AAA"/>
    <property type="match status" value="1"/>
</dbReference>
<evidence type="ECO:0000256" key="1">
    <source>
        <dbReference type="ARBA" id="ARBA00006354"/>
    </source>
</evidence>
<name>A0A161KGJ7_9ZZZZ</name>
<dbReference type="InterPro" id="IPR014721">
    <property type="entry name" value="Ribsml_uS5_D2-typ_fold_subgr"/>
</dbReference>
<sequence>MSLAIVRTRASSGLAAPAVTVEVHLSNGLPSFSIVGLPETVVRESRERVRSALLTSGYNFPARRITVNLAPADLPKEGGRFDLPIALGILEASDQIPVRCLNTLECVGELGLGGELRPIRGALVFSRAVSQEERTVVLPAANVEEALLVPGAKVLSVSHLTELTAHLSGRRVLPYTRPEPSRTFSVTGPDMADVRGQYLGRRALELAAAGGHHLLLVGPPGCGKTMLAQRLPGLLPLMTEDEALESAATFASSTGGVNLDLWQNRPFRSPHHGISSVALVGGGAKALPGEVSLAHHGILFLDEFCEFDKRVLDQLREPLEQGSITISRARRTVRYPSRFQLVAAMNPCPCGYHGDPSGRCRCTAQRVTRYMDRISGPLIDRIDLQIYLGPVDSAALNPKFPCGESSSTVRCRVKHARAAQHSRFAEINSRVAIDVFEKKCQLNPDAHQFLIESMRTLQFSARAYHRILRLARTIADLSASDRIEPQHISESIHYRYLDRVSV</sequence>
<organism evidence="5">
    <name type="scientific">hydrothermal vent metagenome</name>
    <dbReference type="NCBI Taxonomy" id="652676"/>
    <lineage>
        <taxon>unclassified sequences</taxon>
        <taxon>metagenomes</taxon>
        <taxon>ecological metagenomes</taxon>
    </lineage>
</organism>
<proteinExistence type="inferred from homology"/>
<protein>
    <submittedName>
        <fullName evidence="5">MG(2+) CHELATASE FAMILY PROTEIN / ComM-related protein</fullName>
    </submittedName>
</protein>
<accession>A0A161KGJ7</accession>
<keyword evidence="3" id="KW-0067">ATP-binding</keyword>
<dbReference type="InterPro" id="IPR001208">
    <property type="entry name" value="MCM_dom"/>
</dbReference>
<dbReference type="AlphaFoldDB" id="A0A161KGJ7"/>
<gene>
    <name evidence="5" type="ORF">MGWOODY_XGa613</name>
</gene>
<keyword evidence="2" id="KW-0547">Nucleotide-binding</keyword>
<dbReference type="NCBIfam" id="NF007365">
    <property type="entry name" value="PRK09862.1"/>
    <property type="match status" value="1"/>
</dbReference>
<reference evidence="5" key="1">
    <citation type="submission" date="2015-10" db="EMBL/GenBank/DDBJ databases">
        <authorList>
            <person name="Gilbert D.G."/>
        </authorList>
    </citation>
    <scope>NUCLEOTIDE SEQUENCE</scope>
</reference>
<dbReference type="SUPFAM" id="SSF52540">
    <property type="entry name" value="P-loop containing nucleoside triphosphate hydrolases"/>
    <property type="match status" value="1"/>
</dbReference>
<evidence type="ECO:0000256" key="2">
    <source>
        <dbReference type="ARBA" id="ARBA00022741"/>
    </source>
</evidence>
<dbReference type="InterPro" id="IPR027417">
    <property type="entry name" value="P-loop_NTPase"/>
</dbReference>
<evidence type="ECO:0000313" key="5">
    <source>
        <dbReference type="EMBL" id="CUS52743.1"/>
    </source>
</evidence>